<reference evidence="2" key="1">
    <citation type="submission" date="2018-10" db="EMBL/GenBank/DDBJ databases">
        <title>Hidden diversity of soil giant viruses.</title>
        <authorList>
            <person name="Schulz F."/>
            <person name="Alteio L."/>
            <person name="Goudeau D."/>
            <person name="Ryan E.M."/>
            <person name="Malmstrom R.R."/>
            <person name="Blanchard J."/>
            <person name="Woyke T."/>
        </authorList>
    </citation>
    <scope>NUCLEOTIDE SEQUENCE</scope>
    <source>
        <strain evidence="2">HAV1</strain>
    </source>
</reference>
<evidence type="ECO:0000313" key="2">
    <source>
        <dbReference type="EMBL" id="AYV81459.1"/>
    </source>
</evidence>
<sequence>MNHTQSKCIALFIFIGVIIHGTFICTLSENLFKINHTNAILIIVGNVLILVLCLILEFVIYQHLTDLFPRAGPFFIIFLIINFIYDAICVFSMNQDYFSQPLYVSLYVFTIIEYMIVLPLICKCVFWIFIGSCYRVFSLSRRLNNPDKFYPTYDMIQKIHSQNITTNCQECKQSFSATSKLKISQCTHYVHYECSKETCITCSPV</sequence>
<proteinExistence type="predicted"/>
<dbReference type="EMBL" id="MK072277">
    <property type="protein sequence ID" value="AYV81459.1"/>
    <property type="molecule type" value="Genomic_DNA"/>
</dbReference>
<feature type="transmembrane region" description="Helical" evidence="1">
    <location>
        <begin position="106"/>
        <end position="134"/>
    </location>
</feature>
<feature type="transmembrane region" description="Helical" evidence="1">
    <location>
        <begin position="9"/>
        <end position="27"/>
    </location>
</feature>
<keyword evidence="1" id="KW-0812">Transmembrane</keyword>
<gene>
    <name evidence="2" type="ORF">Harvfovirus35_8</name>
</gene>
<name>A0A3G5A7M8_9VIRU</name>
<feature type="transmembrane region" description="Helical" evidence="1">
    <location>
        <begin position="73"/>
        <end position="94"/>
    </location>
</feature>
<feature type="transmembrane region" description="Helical" evidence="1">
    <location>
        <begin position="39"/>
        <end position="61"/>
    </location>
</feature>
<keyword evidence="1" id="KW-1133">Transmembrane helix</keyword>
<organism evidence="2">
    <name type="scientific">Harvfovirus sp</name>
    <dbReference type="NCBI Taxonomy" id="2487768"/>
    <lineage>
        <taxon>Viruses</taxon>
        <taxon>Varidnaviria</taxon>
        <taxon>Bamfordvirae</taxon>
        <taxon>Nucleocytoviricota</taxon>
        <taxon>Megaviricetes</taxon>
        <taxon>Imitervirales</taxon>
        <taxon>Mimiviridae</taxon>
        <taxon>Klosneuvirinae</taxon>
    </lineage>
</organism>
<protein>
    <submittedName>
        <fullName evidence="2">Uncharacterized protein</fullName>
    </submittedName>
</protein>
<evidence type="ECO:0000256" key="1">
    <source>
        <dbReference type="SAM" id="Phobius"/>
    </source>
</evidence>
<accession>A0A3G5A7M8</accession>
<keyword evidence="1" id="KW-0472">Membrane</keyword>